<gene>
    <name evidence="3" type="ORF">FHK82_14985</name>
</gene>
<evidence type="ECO:0000256" key="1">
    <source>
        <dbReference type="ARBA" id="ARBA00022729"/>
    </source>
</evidence>
<protein>
    <submittedName>
        <fullName evidence="3">TRAP transporter substrate-binding protein</fullName>
    </submittedName>
</protein>
<dbReference type="InterPro" id="IPR038404">
    <property type="entry name" value="TRAP_DctP_sf"/>
</dbReference>
<comment type="caution">
    <text evidence="3">The sequence shown here is derived from an EMBL/GenBank/DDBJ whole genome shotgun (WGS) entry which is preliminary data.</text>
</comment>
<dbReference type="STRING" id="1543721.AAY24_06825"/>
<dbReference type="SUPFAM" id="SSF53850">
    <property type="entry name" value="Periplasmic binding protein-like II"/>
    <property type="match status" value="1"/>
</dbReference>
<evidence type="ECO:0000256" key="2">
    <source>
        <dbReference type="SAM" id="SignalP"/>
    </source>
</evidence>
<dbReference type="NCBIfam" id="NF037995">
    <property type="entry name" value="TRAP_S1"/>
    <property type="match status" value="1"/>
</dbReference>
<organism evidence="3 4">
    <name type="scientific">Sedimenticola thiotaurini</name>
    <dbReference type="NCBI Taxonomy" id="1543721"/>
    <lineage>
        <taxon>Bacteria</taxon>
        <taxon>Pseudomonadati</taxon>
        <taxon>Pseudomonadota</taxon>
        <taxon>Gammaproteobacteria</taxon>
        <taxon>Chromatiales</taxon>
        <taxon>Sedimenticolaceae</taxon>
        <taxon>Sedimenticola</taxon>
    </lineage>
</organism>
<proteinExistence type="predicted"/>
<evidence type="ECO:0000313" key="4">
    <source>
        <dbReference type="Proteomes" id="UP000317355"/>
    </source>
</evidence>
<dbReference type="CDD" id="cd13665">
    <property type="entry name" value="PBP2_TRAP_Dctp3_4"/>
    <property type="match status" value="1"/>
</dbReference>
<feature type="signal peptide" evidence="2">
    <location>
        <begin position="1"/>
        <end position="25"/>
    </location>
</feature>
<keyword evidence="1 2" id="KW-0732">Signal</keyword>
<accession>A0A558CSM0</accession>
<sequence>MKKYIRTGIQLILSASVLFGLSVQAAEVELKVHHFLPAPATAHAKFIQPWAEKVMKESNGRIDIKIYPAMQLGGKPPQLFDQVRDGVADIVWTVPGYTRGRFPLTEVFELPFVAGTAEATSQAAWEFYEKYMREEYKDVHPILIHTHAPGQFHMRDKPINTLADLKNTKVRAPTRTINEALKLIGATPVGMPVPAVPQALSKGVVDGAMLPYEVTLPLKVHELVKFHTEIGGDRGIYTAMFLFAMNKKKYESLPADLKKVIDDNSGLALAKQIGKVWDEADIPGREAAKKRGNQFNTIEGAELERWKVATQPVVDEWIKTANDQGLNGQQMYDDARMLVEKYSH</sequence>
<dbReference type="PANTHER" id="PTHR33376:SF15">
    <property type="entry name" value="BLL6794 PROTEIN"/>
    <property type="match status" value="1"/>
</dbReference>
<dbReference type="Gene3D" id="3.40.190.170">
    <property type="entry name" value="Bacterial extracellular solute-binding protein, family 7"/>
    <property type="match status" value="1"/>
</dbReference>
<dbReference type="PANTHER" id="PTHR33376">
    <property type="match status" value="1"/>
</dbReference>
<dbReference type="EMBL" id="VMRY01000084">
    <property type="protein sequence ID" value="TVT51743.1"/>
    <property type="molecule type" value="Genomic_DNA"/>
</dbReference>
<dbReference type="Pfam" id="PF03480">
    <property type="entry name" value="DctP"/>
    <property type="match status" value="1"/>
</dbReference>
<dbReference type="AlphaFoldDB" id="A0A558CSM0"/>
<dbReference type="Proteomes" id="UP000317355">
    <property type="component" value="Unassembled WGS sequence"/>
</dbReference>
<dbReference type="InterPro" id="IPR018389">
    <property type="entry name" value="DctP_fam"/>
</dbReference>
<reference evidence="3 4" key="1">
    <citation type="submission" date="2019-07" db="EMBL/GenBank/DDBJ databases">
        <title>The pathways for chlorine oxyanion respiration interact through the shared metabolite chlorate.</title>
        <authorList>
            <person name="Barnum T.P."/>
            <person name="Cheng Y."/>
            <person name="Hill K.A."/>
            <person name="Lucas L.N."/>
            <person name="Carlson H.K."/>
            <person name="Coates J.D."/>
        </authorList>
    </citation>
    <scope>NUCLEOTIDE SEQUENCE [LARGE SCALE GENOMIC DNA]</scope>
    <source>
        <strain evidence="3">BK-3</strain>
    </source>
</reference>
<evidence type="ECO:0000313" key="3">
    <source>
        <dbReference type="EMBL" id="TVT51743.1"/>
    </source>
</evidence>
<feature type="chain" id="PRO_5022090722" evidence="2">
    <location>
        <begin position="26"/>
        <end position="344"/>
    </location>
</feature>
<dbReference type="GO" id="GO:0055085">
    <property type="term" value="P:transmembrane transport"/>
    <property type="evidence" value="ECO:0007669"/>
    <property type="project" value="InterPro"/>
</dbReference>
<name>A0A558CSM0_9GAMM</name>